<dbReference type="EMBL" id="JAKOGI010002968">
    <property type="protein sequence ID" value="KAJ8421029.1"/>
    <property type="molecule type" value="Genomic_DNA"/>
</dbReference>
<name>A0A9Q1GKT5_9CARY</name>
<evidence type="ECO:0000313" key="2">
    <source>
        <dbReference type="Proteomes" id="UP001153076"/>
    </source>
</evidence>
<dbReference type="Gene3D" id="3.60.10.10">
    <property type="entry name" value="Endonuclease/exonuclease/phosphatase"/>
    <property type="match status" value="1"/>
</dbReference>
<gene>
    <name evidence="1" type="ORF">Cgig2_000524</name>
</gene>
<organism evidence="1 2">
    <name type="scientific">Carnegiea gigantea</name>
    <dbReference type="NCBI Taxonomy" id="171969"/>
    <lineage>
        <taxon>Eukaryota</taxon>
        <taxon>Viridiplantae</taxon>
        <taxon>Streptophyta</taxon>
        <taxon>Embryophyta</taxon>
        <taxon>Tracheophyta</taxon>
        <taxon>Spermatophyta</taxon>
        <taxon>Magnoliopsida</taxon>
        <taxon>eudicotyledons</taxon>
        <taxon>Gunneridae</taxon>
        <taxon>Pentapetalae</taxon>
        <taxon>Caryophyllales</taxon>
        <taxon>Cactineae</taxon>
        <taxon>Cactaceae</taxon>
        <taxon>Cactoideae</taxon>
        <taxon>Echinocereeae</taxon>
        <taxon>Carnegiea</taxon>
    </lineage>
</organism>
<dbReference type="SUPFAM" id="SSF56219">
    <property type="entry name" value="DNase I-like"/>
    <property type="match status" value="1"/>
</dbReference>
<evidence type="ECO:0008006" key="3">
    <source>
        <dbReference type="Google" id="ProtNLM"/>
    </source>
</evidence>
<dbReference type="InterPro" id="IPR036691">
    <property type="entry name" value="Endo/exonu/phosph_ase_sf"/>
</dbReference>
<evidence type="ECO:0000313" key="1">
    <source>
        <dbReference type="EMBL" id="KAJ8421029.1"/>
    </source>
</evidence>
<proteinExistence type="predicted"/>
<reference evidence="1" key="1">
    <citation type="submission" date="2022-04" db="EMBL/GenBank/DDBJ databases">
        <title>Carnegiea gigantea Genome sequencing and assembly v2.</title>
        <authorList>
            <person name="Copetti D."/>
            <person name="Sanderson M.J."/>
            <person name="Burquez A."/>
            <person name="Wojciechowski M.F."/>
        </authorList>
    </citation>
    <scope>NUCLEOTIDE SEQUENCE</scope>
    <source>
        <strain evidence="1">SGP5-SGP5p</strain>
        <tissue evidence="1">Aerial part</tissue>
    </source>
</reference>
<dbReference type="Proteomes" id="UP001153076">
    <property type="component" value="Unassembled WGS sequence"/>
</dbReference>
<dbReference type="PANTHER" id="PTHR33710:SF78">
    <property type="entry name" value="ENDONUCLEASE_EXONUCLEASE_PHOSPHATASE DOMAIN-CONTAINING PROTEIN"/>
    <property type="match status" value="1"/>
</dbReference>
<comment type="caution">
    <text evidence="1">The sequence shown here is derived from an EMBL/GenBank/DDBJ whole genome shotgun (WGS) entry which is preliminary data.</text>
</comment>
<sequence>MEDLWCVIGDFNSLLYAGDRRGGTSVLDSEIAAFADTIQACGLQEPPHHGSYYSWTNKKVWSRIDRAFINTLWYDQADFTQVKYLPQSLSDHTPLMLQITASPKTRPSFQFCDMWTLNRGKYKDLREQQRTARAALEHLQQALANDPTNDSLLQQERKAQRHYISIISSTLDITRQQCKVDWIKYRDAETRFFYAKAKQRKLQTYVYSLRDDDGLQHHGFDAVSRVQQDYYSSLLGNPTPGAPLDPTIIAMGPILSLEQQQPLCAPFAERDIKDAFFSIPGIKSPGLDGFNSTFYKAAWDSHGP</sequence>
<protein>
    <recommendedName>
        <fullName evidence="3">Endonuclease/exonuclease/phosphatase domain-containing protein</fullName>
    </recommendedName>
</protein>
<dbReference type="OrthoDB" id="1741802at2759"/>
<keyword evidence="2" id="KW-1185">Reference proteome</keyword>
<dbReference type="AlphaFoldDB" id="A0A9Q1GKT5"/>
<dbReference type="PANTHER" id="PTHR33710">
    <property type="entry name" value="BNAC02G09200D PROTEIN"/>
    <property type="match status" value="1"/>
</dbReference>
<accession>A0A9Q1GKT5</accession>